<feature type="domain" description="Cryptic loci regulator 2 C-terminal" evidence="2">
    <location>
        <begin position="378"/>
        <end position="532"/>
    </location>
</feature>
<dbReference type="GO" id="GO:0031934">
    <property type="term" value="C:mating-type region heterochromatin"/>
    <property type="evidence" value="ECO:0007669"/>
    <property type="project" value="TreeGrafter"/>
</dbReference>
<evidence type="ECO:0000313" key="4">
    <source>
        <dbReference type="EMBL" id="GHJ88407.1"/>
    </source>
</evidence>
<organism evidence="4 5">
    <name type="scientific">Naganishia liquefaciens</name>
    <dbReference type="NCBI Taxonomy" id="104408"/>
    <lineage>
        <taxon>Eukaryota</taxon>
        <taxon>Fungi</taxon>
        <taxon>Dikarya</taxon>
        <taxon>Basidiomycota</taxon>
        <taxon>Agaricomycotina</taxon>
        <taxon>Tremellomycetes</taxon>
        <taxon>Filobasidiales</taxon>
        <taxon>Filobasidiaceae</taxon>
        <taxon>Naganishia</taxon>
    </lineage>
</organism>
<dbReference type="InterPro" id="IPR018839">
    <property type="entry name" value="Tscrpt-silencing_Clr2_C"/>
</dbReference>
<dbReference type="GO" id="GO:0033553">
    <property type="term" value="C:rDNA heterochromatin"/>
    <property type="evidence" value="ECO:0007669"/>
    <property type="project" value="TreeGrafter"/>
</dbReference>
<name>A0A8H3YHP6_9TREE</name>
<evidence type="ECO:0000313" key="5">
    <source>
        <dbReference type="Proteomes" id="UP000620104"/>
    </source>
</evidence>
<dbReference type="AlphaFoldDB" id="A0A8H3YHP6"/>
<dbReference type="PANTHER" id="PTHR38046:SF1">
    <property type="entry name" value="CRYPTIC LOCI REGULATOR 2"/>
    <property type="match status" value="1"/>
</dbReference>
<protein>
    <submittedName>
        <fullName evidence="4">Uncharacterized protein</fullName>
    </submittedName>
</protein>
<feature type="compositionally biased region" description="Basic and acidic residues" evidence="1">
    <location>
        <begin position="453"/>
        <end position="462"/>
    </location>
</feature>
<dbReference type="PANTHER" id="PTHR38046">
    <property type="entry name" value="CRYPTIC LOCI REGULATOR 2"/>
    <property type="match status" value="1"/>
</dbReference>
<dbReference type="Pfam" id="PF16761">
    <property type="entry name" value="Clr2_transil"/>
    <property type="match status" value="1"/>
</dbReference>
<evidence type="ECO:0000256" key="1">
    <source>
        <dbReference type="SAM" id="MobiDB-lite"/>
    </source>
</evidence>
<gene>
    <name evidence="4" type="ORF">NliqN6_4809</name>
</gene>
<keyword evidence="5" id="KW-1185">Reference proteome</keyword>
<dbReference type="Pfam" id="PF10383">
    <property type="entry name" value="Clr2"/>
    <property type="match status" value="1"/>
</dbReference>
<feature type="compositionally biased region" description="Polar residues" evidence="1">
    <location>
        <begin position="475"/>
        <end position="484"/>
    </location>
</feature>
<dbReference type="InterPro" id="IPR031915">
    <property type="entry name" value="Clr2_N"/>
</dbReference>
<sequence>MQNDTLLPERLGPDHPRMRQLLLQGGQHVAAAQGLPNPESYTLSELPEGYAIFHMRRKTETGATAGKIKAENAIYGSRNAHKFNRFKDFFLHLDWLLDTHHDLQDHGICKCKKIPPPPKAPERTAGESVGDVEDSNRKRKHPEIAETDNVIRKRAKDGQPMTQAEMDEETRQYAQEMMAADQDRRKDLRGKRLYRKGELVWVKLPWSLDRPAEFHAEMNMGIESLHVWPAIILSADFTAPFGKNQQVFRYDVKYCGPLDNRGASSLPNSLFAHVDEFYIFPFSVFDYKRYLNAMEDALNVLAPAFLNKEIGIDDDSTDWKARYTTNLAYKSLTDKRLWDRTLIAFAQAVKFSYELADMWTQTDGYVGQVDGEEDLKTYFLGMWWGAERIWQDEMVRLTKVRGQISLPGIEAPDAKSKNAAIFLRISSISSQEFPNSDRQTWQTVLTGDLYELRPDEVEEKPNASKAKRNGLEASATMSNDTSQDVKPVRSVAQGLDVARSLPSPPIGYHFHKLNPDDTEVTCDAFDIAGRLYSGLDISAWGAQIRSGESKHDPNGTSSTDRVLSLAGKAAGKKATVPATTWVDSRYKSLMSAHVAARKWLTGFFLEQ</sequence>
<feature type="region of interest" description="Disordered" evidence="1">
    <location>
        <begin position="113"/>
        <end position="148"/>
    </location>
</feature>
<proteinExistence type="predicted"/>
<reference evidence="4" key="1">
    <citation type="submission" date="2020-07" db="EMBL/GenBank/DDBJ databases">
        <title>Draft Genome Sequence of a Deep-Sea Yeast, Naganishia (Cryptococcus) liquefaciens strain N6.</title>
        <authorList>
            <person name="Han Y.W."/>
            <person name="Kajitani R."/>
            <person name="Morimoto H."/>
            <person name="Parhat M."/>
            <person name="Tsubouchi H."/>
            <person name="Bakenova O."/>
            <person name="Ogata M."/>
            <person name="Argunhan B."/>
            <person name="Aoki R."/>
            <person name="Kajiwara S."/>
            <person name="Itoh T."/>
            <person name="Iwasaki H."/>
        </authorList>
    </citation>
    <scope>NUCLEOTIDE SEQUENCE</scope>
    <source>
        <strain evidence="4">N6</strain>
    </source>
</reference>
<feature type="domain" description="Cryptic loci regulator 2 N-terminal" evidence="3">
    <location>
        <begin position="41"/>
        <end position="112"/>
    </location>
</feature>
<dbReference type="GO" id="GO:0070824">
    <property type="term" value="C:SHREC complex"/>
    <property type="evidence" value="ECO:0007669"/>
    <property type="project" value="InterPro"/>
</dbReference>
<accession>A0A8H3YHP6</accession>
<evidence type="ECO:0000259" key="2">
    <source>
        <dbReference type="Pfam" id="PF10383"/>
    </source>
</evidence>
<feature type="region of interest" description="Disordered" evidence="1">
    <location>
        <begin position="453"/>
        <end position="485"/>
    </location>
</feature>
<dbReference type="EMBL" id="BLZA01000030">
    <property type="protein sequence ID" value="GHJ88407.1"/>
    <property type="molecule type" value="Genomic_DNA"/>
</dbReference>
<dbReference type="InterPro" id="IPR038986">
    <property type="entry name" value="Clr2"/>
</dbReference>
<comment type="caution">
    <text evidence="4">The sequence shown here is derived from an EMBL/GenBank/DDBJ whole genome shotgun (WGS) entry which is preliminary data.</text>
</comment>
<dbReference type="Proteomes" id="UP000620104">
    <property type="component" value="Unassembled WGS sequence"/>
</dbReference>
<evidence type="ECO:0000259" key="3">
    <source>
        <dbReference type="Pfam" id="PF16761"/>
    </source>
</evidence>
<dbReference type="OrthoDB" id="2421327at2759"/>
<dbReference type="GO" id="GO:0030466">
    <property type="term" value="P:silent mating-type cassette heterochromatin formation"/>
    <property type="evidence" value="ECO:0007669"/>
    <property type="project" value="TreeGrafter"/>
</dbReference>